<gene>
    <name evidence="2" type="ORF">FNA67_01105</name>
</gene>
<dbReference type="KEGG" id="yti:FNA67_01105"/>
<evidence type="ECO:0000259" key="1">
    <source>
        <dbReference type="PROSITE" id="PS50943"/>
    </source>
</evidence>
<dbReference type="CDD" id="cd00093">
    <property type="entry name" value="HTH_XRE"/>
    <property type="match status" value="1"/>
</dbReference>
<keyword evidence="3" id="KW-1185">Reference proteome</keyword>
<dbReference type="GO" id="GO:0003677">
    <property type="term" value="F:DNA binding"/>
    <property type="evidence" value="ECO:0007669"/>
    <property type="project" value="InterPro"/>
</dbReference>
<sequence length="70" mass="7785">MEHPLRIARSAAKRSVEDVALEAGVTKSTISRVETWMSDPSVSLIRTLCVMFPSLTPNDFIIVAERSEHT</sequence>
<dbReference type="Gene3D" id="1.10.260.40">
    <property type="entry name" value="lambda repressor-like DNA-binding domains"/>
    <property type="match status" value="1"/>
</dbReference>
<proteinExistence type="predicted"/>
<organism evidence="2 3">
    <name type="scientific">Paradevosia tibetensis</name>
    <dbReference type="NCBI Taxonomy" id="1447062"/>
    <lineage>
        <taxon>Bacteria</taxon>
        <taxon>Pseudomonadati</taxon>
        <taxon>Pseudomonadota</taxon>
        <taxon>Alphaproteobacteria</taxon>
        <taxon>Hyphomicrobiales</taxon>
        <taxon>Devosiaceae</taxon>
        <taxon>Paradevosia</taxon>
    </lineage>
</organism>
<reference evidence="2 3" key="1">
    <citation type="journal article" date="2015" name="Int. J. Syst. Evol. Microbiol.">
        <title>Youhaiella tibetensis gen. nov., sp. nov., isolated from subsurface sediment.</title>
        <authorList>
            <person name="Wang Y.X."/>
            <person name="Huang F.Q."/>
            <person name="Nogi Y."/>
            <person name="Pang S.J."/>
            <person name="Wang P.K."/>
            <person name="Lv J."/>
        </authorList>
    </citation>
    <scope>NUCLEOTIDE SEQUENCE [LARGE SCALE GENOMIC DNA]</scope>
    <source>
        <strain evidence="3">fig4</strain>
    </source>
</reference>
<name>A0A5B9DHX4_9HYPH</name>
<dbReference type="RefSeq" id="WP_147654762.1">
    <property type="nucleotide sequence ID" value="NZ_BMFM01000001.1"/>
</dbReference>
<accession>A0A5B9DHX4</accession>
<dbReference type="InterPro" id="IPR010982">
    <property type="entry name" value="Lambda_DNA-bd_dom_sf"/>
</dbReference>
<dbReference type="PROSITE" id="PS50943">
    <property type="entry name" value="HTH_CROC1"/>
    <property type="match status" value="1"/>
</dbReference>
<protein>
    <submittedName>
        <fullName evidence="2">Helix-turn-helix transcriptional regulator</fullName>
    </submittedName>
</protein>
<feature type="domain" description="HTH cro/C1-type" evidence="1">
    <location>
        <begin position="5"/>
        <end position="60"/>
    </location>
</feature>
<dbReference type="Pfam" id="PF13560">
    <property type="entry name" value="HTH_31"/>
    <property type="match status" value="1"/>
</dbReference>
<evidence type="ECO:0000313" key="3">
    <source>
        <dbReference type="Proteomes" id="UP000321062"/>
    </source>
</evidence>
<dbReference type="SUPFAM" id="SSF47413">
    <property type="entry name" value="lambda repressor-like DNA-binding domains"/>
    <property type="match status" value="1"/>
</dbReference>
<dbReference type="AlphaFoldDB" id="A0A5B9DHX4"/>
<dbReference type="Proteomes" id="UP000321062">
    <property type="component" value="Chromosome"/>
</dbReference>
<evidence type="ECO:0000313" key="2">
    <source>
        <dbReference type="EMBL" id="QEE18860.1"/>
    </source>
</evidence>
<dbReference type="InterPro" id="IPR001387">
    <property type="entry name" value="Cro/C1-type_HTH"/>
</dbReference>
<dbReference type="EMBL" id="CP041690">
    <property type="protein sequence ID" value="QEE18860.1"/>
    <property type="molecule type" value="Genomic_DNA"/>
</dbReference>